<dbReference type="AlphaFoldDB" id="A0A562I672"/>
<organism evidence="1 2">
    <name type="scientific">Micromonospora olivasterospora</name>
    <dbReference type="NCBI Taxonomy" id="1880"/>
    <lineage>
        <taxon>Bacteria</taxon>
        <taxon>Bacillati</taxon>
        <taxon>Actinomycetota</taxon>
        <taxon>Actinomycetes</taxon>
        <taxon>Micromonosporales</taxon>
        <taxon>Micromonosporaceae</taxon>
        <taxon>Micromonospora</taxon>
    </lineage>
</organism>
<name>A0A562I672_MICOL</name>
<reference evidence="1 2" key="1">
    <citation type="submission" date="2019-07" db="EMBL/GenBank/DDBJ databases">
        <title>R&amp;d 2014.</title>
        <authorList>
            <person name="Klenk H.-P."/>
        </authorList>
    </citation>
    <scope>NUCLEOTIDE SEQUENCE [LARGE SCALE GENOMIC DNA]</scope>
    <source>
        <strain evidence="1 2">DSM 43868</strain>
    </source>
</reference>
<comment type="caution">
    <text evidence="1">The sequence shown here is derived from an EMBL/GenBank/DDBJ whole genome shotgun (WGS) entry which is preliminary data.</text>
</comment>
<sequence>MHNLHNPAALGPEGRPLDWHGVRVIYRVLVEEPTEARVTELAGGSTADAAWFTPEQLGGLRVTEVVALATGRRVG</sequence>
<accession>A0A562I672</accession>
<proteinExistence type="predicted"/>
<evidence type="ECO:0008006" key="3">
    <source>
        <dbReference type="Google" id="ProtNLM"/>
    </source>
</evidence>
<evidence type="ECO:0000313" key="2">
    <source>
        <dbReference type="Proteomes" id="UP000319825"/>
    </source>
</evidence>
<evidence type="ECO:0000313" key="1">
    <source>
        <dbReference type="EMBL" id="TWH66517.1"/>
    </source>
</evidence>
<keyword evidence="2" id="KW-1185">Reference proteome</keyword>
<dbReference type="Proteomes" id="UP000319825">
    <property type="component" value="Unassembled WGS sequence"/>
</dbReference>
<protein>
    <recommendedName>
        <fullName evidence="3">ADP-ribose pyrophosphatase YjhB (NUDIX family)</fullName>
    </recommendedName>
</protein>
<dbReference type="EMBL" id="VLKE01000001">
    <property type="protein sequence ID" value="TWH66517.1"/>
    <property type="molecule type" value="Genomic_DNA"/>
</dbReference>
<gene>
    <name evidence="1" type="ORF">JD77_01471</name>
</gene>